<dbReference type="Proteomes" id="UP000789831">
    <property type="component" value="Unassembled WGS sequence"/>
</dbReference>
<protein>
    <submittedName>
        <fullName evidence="1">9513_t:CDS:1</fullName>
    </submittedName>
</protein>
<dbReference type="OrthoDB" id="2419899at2759"/>
<evidence type="ECO:0000313" key="1">
    <source>
        <dbReference type="EMBL" id="CAG8695124.1"/>
    </source>
</evidence>
<gene>
    <name evidence="1" type="ORF">AGERDE_LOCUS13247</name>
</gene>
<keyword evidence="2" id="KW-1185">Reference proteome</keyword>
<sequence length="51" mass="6065">TFQSSNPAEHEIFNNTTQNTKEGFKRLFDGYEIGKMRLKKIYQQDIEHSMI</sequence>
<feature type="non-terminal residue" evidence="1">
    <location>
        <position position="1"/>
    </location>
</feature>
<evidence type="ECO:0000313" key="2">
    <source>
        <dbReference type="Proteomes" id="UP000789831"/>
    </source>
</evidence>
<reference evidence="1" key="1">
    <citation type="submission" date="2021-06" db="EMBL/GenBank/DDBJ databases">
        <authorList>
            <person name="Kallberg Y."/>
            <person name="Tangrot J."/>
            <person name="Rosling A."/>
        </authorList>
    </citation>
    <scope>NUCLEOTIDE SEQUENCE</scope>
    <source>
        <strain evidence="1">MT106</strain>
    </source>
</reference>
<organism evidence="1 2">
    <name type="scientific">Ambispora gerdemannii</name>
    <dbReference type="NCBI Taxonomy" id="144530"/>
    <lineage>
        <taxon>Eukaryota</taxon>
        <taxon>Fungi</taxon>
        <taxon>Fungi incertae sedis</taxon>
        <taxon>Mucoromycota</taxon>
        <taxon>Glomeromycotina</taxon>
        <taxon>Glomeromycetes</taxon>
        <taxon>Archaeosporales</taxon>
        <taxon>Ambisporaceae</taxon>
        <taxon>Ambispora</taxon>
    </lineage>
</organism>
<dbReference type="EMBL" id="CAJVPL010016195">
    <property type="protein sequence ID" value="CAG8695124.1"/>
    <property type="molecule type" value="Genomic_DNA"/>
</dbReference>
<accession>A0A9N9ETR2</accession>
<dbReference type="AlphaFoldDB" id="A0A9N9ETR2"/>
<comment type="caution">
    <text evidence="1">The sequence shown here is derived from an EMBL/GenBank/DDBJ whole genome shotgun (WGS) entry which is preliminary data.</text>
</comment>
<name>A0A9N9ETR2_9GLOM</name>
<proteinExistence type="predicted"/>